<keyword evidence="3" id="KW-1185">Reference proteome</keyword>
<gene>
    <name evidence="2" type="ORF">ATJ93_2947</name>
</gene>
<evidence type="ECO:0000256" key="1">
    <source>
        <dbReference type="SAM" id="MobiDB-lite"/>
    </source>
</evidence>
<proteinExistence type="predicted"/>
<dbReference type="Pfam" id="PF19102">
    <property type="entry name" value="DUF5789"/>
    <property type="match status" value="1"/>
</dbReference>
<dbReference type="OrthoDB" id="317850at2157"/>
<protein>
    <recommendedName>
        <fullName evidence="4">DUF2795 domain-containing protein</fullName>
    </recommendedName>
</protein>
<dbReference type="Proteomes" id="UP000283805">
    <property type="component" value="Unassembled WGS sequence"/>
</dbReference>
<sequence>MPDEDRELGVELGDLGDELRNQEYPISQDDLLEKYGDEEVGMGGEETMTLEELIGPMNEDEYQDYGEVEQSIMNMVGDDAIGRKNYSDRTPPASGEQRQDEGAPDQDGQEGQESF</sequence>
<accession>A0A3R7GU13</accession>
<organism evidence="2 3">
    <name type="scientific">Halopiger aswanensis</name>
    <dbReference type="NCBI Taxonomy" id="148449"/>
    <lineage>
        <taxon>Archaea</taxon>
        <taxon>Methanobacteriati</taxon>
        <taxon>Methanobacteriota</taxon>
        <taxon>Stenosarchaea group</taxon>
        <taxon>Halobacteria</taxon>
        <taxon>Halobacteriales</taxon>
        <taxon>Natrialbaceae</taxon>
        <taxon>Halopiger</taxon>
    </lineage>
</organism>
<evidence type="ECO:0000313" key="3">
    <source>
        <dbReference type="Proteomes" id="UP000283805"/>
    </source>
</evidence>
<evidence type="ECO:0000313" key="2">
    <source>
        <dbReference type="EMBL" id="RKD93329.1"/>
    </source>
</evidence>
<feature type="region of interest" description="Disordered" evidence="1">
    <location>
        <begin position="76"/>
        <end position="115"/>
    </location>
</feature>
<dbReference type="AlphaFoldDB" id="A0A3R7GU13"/>
<evidence type="ECO:0008006" key="4">
    <source>
        <dbReference type="Google" id="ProtNLM"/>
    </source>
</evidence>
<dbReference type="InterPro" id="IPR043899">
    <property type="entry name" value="DUF5789"/>
</dbReference>
<reference evidence="2 3" key="1">
    <citation type="submission" date="2018-09" db="EMBL/GenBank/DDBJ databases">
        <title>Genomic Encyclopedia of Archaeal and Bacterial Type Strains, Phase II (KMG-II): from individual species to whole genera.</title>
        <authorList>
            <person name="Goeker M."/>
        </authorList>
    </citation>
    <scope>NUCLEOTIDE SEQUENCE [LARGE SCALE GENOMIC DNA]</scope>
    <source>
        <strain evidence="2 3">DSM 13151</strain>
    </source>
</reference>
<comment type="caution">
    <text evidence="2">The sequence shown here is derived from an EMBL/GenBank/DDBJ whole genome shotgun (WGS) entry which is preliminary data.</text>
</comment>
<name>A0A3R7GU13_9EURY</name>
<dbReference type="RefSeq" id="WP_120245359.1">
    <property type="nucleotide sequence ID" value="NZ_RAPO01000003.1"/>
</dbReference>
<feature type="compositionally biased region" description="Acidic residues" evidence="1">
    <location>
        <begin position="102"/>
        <end position="115"/>
    </location>
</feature>
<dbReference type="EMBL" id="RAPO01000003">
    <property type="protein sequence ID" value="RKD93329.1"/>
    <property type="molecule type" value="Genomic_DNA"/>
</dbReference>